<accession>A0ACC1SA35</accession>
<sequence>MQSNSEGATTPWLTDCMIPQKRRLSNSEDQSVPKRRLLHDNSSIASQVANTLSPTAQADEASCSPLSAEVQVDAVDSDDFEILERDELYRDAHSNTCNPPTMTEAQELEYPFPAELLSEPEIYEPRTEGEAVLTQPLVVEDNRLIDIEGGTVARAPQEISSNTSQSYSQCPLFTL</sequence>
<gene>
    <name evidence="1" type="ORF">NM688_g6999</name>
</gene>
<keyword evidence="2" id="KW-1185">Reference proteome</keyword>
<evidence type="ECO:0000313" key="2">
    <source>
        <dbReference type="Proteomes" id="UP001148662"/>
    </source>
</evidence>
<evidence type="ECO:0000313" key="1">
    <source>
        <dbReference type="EMBL" id="KAJ3535282.1"/>
    </source>
</evidence>
<dbReference type="Proteomes" id="UP001148662">
    <property type="component" value="Unassembled WGS sequence"/>
</dbReference>
<proteinExistence type="predicted"/>
<organism evidence="1 2">
    <name type="scientific">Phlebia brevispora</name>
    <dbReference type="NCBI Taxonomy" id="194682"/>
    <lineage>
        <taxon>Eukaryota</taxon>
        <taxon>Fungi</taxon>
        <taxon>Dikarya</taxon>
        <taxon>Basidiomycota</taxon>
        <taxon>Agaricomycotina</taxon>
        <taxon>Agaricomycetes</taxon>
        <taxon>Polyporales</taxon>
        <taxon>Meruliaceae</taxon>
        <taxon>Phlebia</taxon>
    </lineage>
</organism>
<dbReference type="EMBL" id="JANHOG010001548">
    <property type="protein sequence ID" value="KAJ3535282.1"/>
    <property type="molecule type" value="Genomic_DNA"/>
</dbReference>
<name>A0ACC1SA35_9APHY</name>
<protein>
    <submittedName>
        <fullName evidence="1">Uncharacterized protein</fullName>
    </submittedName>
</protein>
<reference evidence="1" key="1">
    <citation type="submission" date="2022-07" db="EMBL/GenBank/DDBJ databases">
        <title>Genome Sequence of Phlebia brevispora.</title>
        <authorList>
            <person name="Buettner E."/>
        </authorList>
    </citation>
    <scope>NUCLEOTIDE SEQUENCE</scope>
    <source>
        <strain evidence="1">MPL23</strain>
    </source>
</reference>
<comment type="caution">
    <text evidence="1">The sequence shown here is derived from an EMBL/GenBank/DDBJ whole genome shotgun (WGS) entry which is preliminary data.</text>
</comment>